<dbReference type="Gene3D" id="2.40.50.150">
    <property type="match status" value="1"/>
</dbReference>
<keyword evidence="7 11" id="KW-0804">Transcription</keyword>
<dbReference type="EMBL" id="JARGDH010000003">
    <property type="protein sequence ID" value="KAL0271896.1"/>
    <property type="molecule type" value="Genomic_DNA"/>
</dbReference>
<dbReference type="GO" id="GO:0006351">
    <property type="term" value="P:DNA-templated transcription"/>
    <property type="evidence" value="ECO:0007669"/>
    <property type="project" value="InterPro"/>
</dbReference>
<keyword evidence="6 11" id="KW-0548">Nucleotidyltransferase</keyword>
<feature type="domain" description="DNA-directed RNA polymerase I subunit RPA2" evidence="17">
    <location>
        <begin position="565"/>
        <end position="622"/>
    </location>
</feature>
<keyword evidence="8" id="KW-0539">Nucleus</keyword>
<dbReference type="InterPro" id="IPR007121">
    <property type="entry name" value="RNA_pol_bsu_CS"/>
</dbReference>
<dbReference type="InterPro" id="IPR007641">
    <property type="entry name" value="RNA_pol_Rpb2_7"/>
</dbReference>
<dbReference type="GO" id="GO:0000428">
    <property type="term" value="C:DNA-directed RNA polymerase complex"/>
    <property type="evidence" value="ECO:0007669"/>
    <property type="project" value="UniProtKB-KW"/>
</dbReference>
<protein>
    <recommendedName>
        <fullName evidence="11">DNA-directed RNA polymerase subunit beta</fullName>
        <ecNumber evidence="11">2.7.7.6</ecNumber>
    </recommendedName>
</protein>
<evidence type="ECO:0000256" key="11">
    <source>
        <dbReference type="RuleBase" id="RU363031"/>
    </source>
</evidence>
<feature type="domain" description="RNA polymerase Rpb2" evidence="13">
    <location>
        <begin position="1023"/>
        <end position="1119"/>
    </location>
</feature>
<proteinExistence type="inferred from homology"/>
<comment type="catalytic activity">
    <reaction evidence="9">
        <text>RNA(n) + a ribonucleoside 5'-triphosphate = RNA(n+1) + diphosphate</text>
        <dbReference type="Rhea" id="RHEA:21248"/>
        <dbReference type="Rhea" id="RHEA-COMP:14527"/>
        <dbReference type="Rhea" id="RHEA-COMP:17342"/>
        <dbReference type="ChEBI" id="CHEBI:33019"/>
        <dbReference type="ChEBI" id="CHEBI:61557"/>
        <dbReference type="ChEBI" id="CHEBI:140395"/>
        <dbReference type="EC" id="2.7.7.6"/>
    </reaction>
    <physiologicalReaction direction="left-to-right" evidence="9">
        <dbReference type="Rhea" id="RHEA:21249"/>
    </physiologicalReaction>
</comment>
<comment type="subunit">
    <text evidence="3">Component of the RNA polymerase I (Pol I) complex consisting of at least 13 subunits.</text>
</comment>
<dbReference type="Pfam" id="PF04560">
    <property type="entry name" value="RNA_pol_Rpb2_7"/>
    <property type="match status" value="1"/>
</dbReference>
<dbReference type="Gene3D" id="3.90.1800.10">
    <property type="entry name" value="RNA polymerase alpha subunit dimerisation domain"/>
    <property type="match status" value="1"/>
</dbReference>
<evidence type="ECO:0000256" key="6">
    <source>
        <dbReference type="ARBA" id="ARBA00022695"/>
    </source>
</evidence>
<feature type="domain" description="RNA polymerase Rpb2" evidence="16">
    <location>
        <begin position="458"/>
        <end position="522"/>
    </location>
</feature>
<accession>A0AAW2HQJ5</accession>
<dbReference type="InterPro" id="IPR007645">
    <property type="entry name" value="RNA_pol_Rpb2_3"/>
</dbReference>
<feature type="domain" description="RNA polymerase Rpb2" evidence="14">
    <location>
        <begin position="187"/>
        <end position="375"/>
    </location>
</feature>
<evidence type="ECO:0000256" key="7">
    <source>
        <dbReference type="ARBA" id="ARBA00023163"/>
    </source>
</evidence>
<evidence type="ECO:0000259" key="15">
    <source>
        <dbReference type="Pfam" id="PF04563"/>
    </source>
</evidence>
<keyword evidence="5 11" id="KW-0808">Transferase</keyword>
<comment type="subcellular location">
    <subcellularLocation>
        <location evidence="1">Nucleus</location>
    </subcellularLocation>
</comment>
<dbReference type="GO" id="GO:0003677">
    <property type="term" value="F:DNA binding"/>
    <property type="evidence" value="ECO:0007669"/>
    <property type="project" value="InterPro"/>
</dbReference>
<dbReference type="FunFam" id="3.90.1100.10:FF:000008">
    <property type="entry name" value="DNA-directed RNA polymerase subunit beta"/>
    <property type="match status" value="1"/>
</dbReference>
<dbReference type="InterPro" id="IPR014724">
    <property type="entry name" value="RNA_pol_RPB2_OB-fold"/>
</dbReference>
<sequence>MTGINNSKSARKCGILPIKPSLTHLTHSFGTPKKEQNEFLQSLGKPHLDSFNNFLNNGLNLIAKNIQPVTVKLPNGDFLVISLGDLTIDYPKESRNRPVFPTECRQSGATYTGMLHGKVKWSVNGTSMIPINKIFGDVPIMVKSDRCHLRNLKPAELIQHNEHEDEWGGYFILSGHERLIRMLLITRRNYPIAVSRKSWKGRGQMFSDKGILLRSVADDETSVNNTLHYVNDGTAKLMFIYRKRLYYMPLCLVFKCLLNVTDVYIYKKVTQGYDNDLYFKSCIRNMLHMLHVEGLDSHQAARNFVGKTFRVKFTDFSDLSDEEICDYILRNCIAVHLSNHEDKFNLLVFMTQKLFSFVRDDCCLEGSDAVMFQEVLTGGSVYQQVLSDKLQGYLLSLKLEISKKLSSGKEFTLNQLEMANIIQRARNIGNSMKNFLATGNVNTRFLTGLPQDKGLTIVVENINRMRYMAHFKSIHRGAYFTTMRTSEPRALLPDSWGFICPVHTPDGAPCGLLNHLTKDCQVTAVPDEELVKNIPKKLYSFGVVHHNVLVNTKNNFIVLVDGKVIGFLPEANASQVVNNLRMLKVEGEEIPATTEIVFVPKKGKNSQFPGLFIFTTPGRLVRQVKNLALNKVELIGTFEQVYLDICIKSFEAYPGRTSHQERSETSFLSNLASLIPMPDCNQSPRNIYQCQMGKQSMGTPCHTWDTQAETKLYRLLFPSSPLFRPAHYDIIELDNFPMGINAVVAVVSYTGYDMEDAMIINKSSFERGFGHGCIIKSEFVELTKESYFERDPSRMDLAHLGEDGLVEPGCQVKEGDPLYCYYDKTELKYVVQKSHMKELAYVDNVRQFENDQGRKGACITFRIPRNPAVGDKFASRAGQKGICSQLWAAADLPFTDTGMVPDIIFNPHGFPSRMTIAMMIELMAGKSAAVEGTVYDATPFKFSQDNTAINYFGRMLEAAGYSYYGTEKMYSGTTGKDMEADIFFGIVYYQRLRHMVLDKWQVRSTGPVDSVTQQPVQGRKRGGGIRVGEMERDALISHGVSALINDRLLDCSDRFKTLVCRTCNCLLSANVQRCMKSGGKTEVCRKCTDGGKICVVEIPYILRYLLVQFAAFNINVQVQLN</sequence>
<dbReference type="FunFam" id="2.40.270.10:FF:000011">
    <property type="entry name" value="DNA-directed RNA polymerase subunit beta"/>
    <property type="match status" value="1"/>
</dbReference>
<dbReference type="Gene3D" id="3.90.1110.10">
    <property type="entry name" value="RNA polymerase Rpb2, domain 2"/>
    <property type="match status" value="1"/>
</dbReference>
<dbReference type="InterPro" id="IPR009674">
    <property type="entry name" value="Rpa2_dom_4"/>
</dbReference>
<comment type="caution">
    <text evidence="18">The sequence shown here is derived from an EMBL/GenBank/DDBJ whole genome shotgun (WGS) entry which is preliminary data.</text>
</comment>
<evidence type="ECO:0000256" key="9">
    <source>
        <dbReference type="ARBA" id="ARBA00047768"/>
    </source>
</evidence>
<name>A0AAW2HQJ5_9NEOP</name>
<comment type="function">
    <text evidence="11">DNA-dependent RNA polymerase catalyzes the transcription of DNA into RNA using the four ribonucleoside triphosphates as substrates.</text>
</comment>
<dbReference type="Pfam" id="PF00562">
    <property type="entry name" value="RNA_pol_Rpb2_6"/>
    <property type="match status" value="1"/>
</dbReference>
<reference evidence="18" key="1">
    <citation type="journal article" date="2024" name="Gigascience">
        <title>Chromosome-level genome of the poultry shaft louse Menopon gallinae provides insight into the host-switching and adaptive evolution of parasitic lice.</title>
        <authorList>
            <person name="Xu Y."/>
            <person name="Ma L."/>
            <person name="Liu S."/>
            <person name="Liang Y."/>
            <person name="Liu Q."/>
            <person name="He Z."/>
            <person name="Tian L."/>
            <person name="Duan Y."/>
            <person name="Cai W."/>
            <person name="Li H."/>
            <person name="Song F."/>
        </authorList>
    </citation>
    <scope>NUCLEOTIDE SEQUENCE</scope>
    <source>
        <strain evidence="18">Cailab_2023a</strain>
    </source>
</reference>
<evidence type="ECO:0000256" key="3">
    <source>
        <dbReference type="ARBA" id="ARBA00011251"/>
    </source>
</evidence>
<dbReference type="AlphaFoldDB" id="A0AAW2HQJ5"/>
<feature type="domain" description="DNA-directed RNA polymerase subunit 2 hybrid-binding" evidence="12">
    <location>
        <begin position="671"/>
        <end position="1021"/>
    </location>
</feature>
<feature type="domain" description="RNA polymerase beta subunit protrusion" evidence="15">
    <location>
        <begin position="43"/>
        <end position="423"/>
    </location>
</feature>
<evidence type="ECO:0000256" key="2">
    <source>
        <dbReference type="ARBA" id="ARBA00006835"/>
    </source>
</evidence>
<evidence type="ECO:0000259" key="16">
    <source>
        <dbReference type="Pfam" id="PF04565"/>
    </source>
</evidence>
<dbReference type="PANTHER" id="PTHR20856">
    <property type="entry name" value="DNA-DIRECTED RNA POLYMERASE I SUBUNIT 2"/>
    <property type="match status" value="1"/>
</dbReference>
<evidence type="ECO:0000256" key="4">
    <source>
        <dbReference type="ARBA" id="ARBA00022478"/>
    </source>
</evidence>
<evidence type="ECO:0000256" key="8">
    <source>
        <dbReference type="ARBA" id="ARBA00023242"/>
    </source>
</evidence>
<dbReference type="Pfam" id="PF04565">
    <property type="entry name" value="RNA_pol_Rpb2_3"/>
    <property type="match status" value="1"/>
</dbReference>
<dbReference type="InterPro" id="IPR007120">
    <property type="entry name" value="DNA-dir_RNAP_su2_dom"/>
</dbReference>
<evidence type="ECO:0000259" key="17">
    <source>
        <dbReference type="Pfam" id="PF06883"/>
    </source>
</evidence>
<dbReference type="PROSITE" id="PS01166">
    <property type="entry name" value="RNA_POL_BETA"/>
    <property type="match status" value="1"/>
</dbReference>
<gene>
    <name evidence="18" type="ORF">PYX00_005060</name>
</gene>
<evidence type="ECO:0000259" key="13">
    <source>
        <dbReference type="Pfam" id="PF04560"/>
    </source>
</evidence>
<dbReference type="GO" id="GO:0003899">
    <property type="term" value="F:DNA-directed RNA polymerase activity"/>
    <property type="evidence" value="ECO:0007669"/>
    <property type="project" value="UniProtKB-EC"/>
</dbReference>
<comment type="similarity">
    <text evidence="2 10">Belongs to the RNA polymerase beta chain family.</text>
</comment>
<dbReference type="GO" id="GO:0005634">
    <property type="term" value="C:nucleus"/>
    <property type="evidence" value="ECO:0007669"/>
    <property type="project" value="UniProtKB-SubCell"/>
</dbReference>
<evidence type="ECO:0000256" key="1">
    <source>
        <dbReference type="ARBA" id="ARBA00004123"/>
    </source>
</evidence>
<evidence type="ECO:0000259" key="12">
    <source>
        <dbReference type="Pfam" id="PF00562"/>
    </source>
</evidence>
<dbReference type="InterPro" id="IPR037034">
    <property type="entry name" value="RNA_pol_Rpb2_2_sf"/>
</dbReference>
<dbReference type="EC" id="2.7.7.6" evidence="11"/>
<dbReference type="Pfam" id="PF04561">
    <property type="entry name" value="RNA_pol_Rpb2_2"/>
    <property type="match status" value="1"/>
</dbReference>
<dbReference type="InterPro" id="IPR007642">
    <property type="entry name" value="RNA_pol_Rpb2_2"/>
</dbReference>
<dbReference type="InterPro" id="IPR015712">
    <property type="entry name" value="DNA-dir_RNA_pol_su2"/>
</dbReference>
<evidence type="ECO:0000259" key="14">
    <source>
        <dbReference type="Pfam" id="PF04561"/>
    </source>
</evidence>
<dbReference type="InterPro" id="IPR037033">
    <property type="entry name" value="DNA-dir_RNAP_su2_hyb_sf"/>
</dbReference>
<dbReference type="Pfam" id="PF04563">
    <property type="entry name" value="RNA_pol_Rpb2_1"/>
    <property type="match status" value="1"/>
</dbReference>
<dbReference type="CDD" id="cd00653">
    <property type="entry name" value="RNA_pol_B_RPB2"/>
    <property type="match status" value="1"/>
</dbReference>
<dbReference type="Gene3D" id="3.90.1100.10">
    <property type="match status" value="2"/>
</dbReference>
<dbReference type="Gene3D" id="2.40.270.10">
    <property type="entry name" value="DNA-directed RNA polymerase, subunit 2, domain 6"/>
    <property type="match status" value="1"/>
</dbReference>
<dbReference type="SUPFAM" id="SSF64484">
    <property type="entry name" value="beta and beta-prime subunits of DNA dependent RNA-polymerase"/>
    <property type="match status" value="1"/>
</dbReference>
<organism evidence="18">
    <name type="scientific">Menopon gallinae</name>
    <name type="common">poultry shaft louse</name>
    <dbReference type="NCBI Taxonomy" id="328185"/>
    <lineage>
        <taxon>Eukaryota</taxon>
        <taxon>Metazoa</taxon>
        <taxon>Ecdysozoa</taxon>
        <taxon>Arthropoda</taxon>
        <taxon>Hexapoda</taxon>
        <taxon>Insecta</taxon>
        <taxon>Pterygota</taxon>
        <taxon>Neoptera</taxon>
        <taxon>Paraneoptera</taxon>
        <taxon>Psocodea</taxon>
        <taxon>Troctomorpha</taxon>
        <taxon>Phthiraptera</taxon>
        <taxon>Amblycera</taxon>
        <taxon>Menoponidae</taxon>
        <taxon>Menopon</taxon>
    </lineage>
</organism>
<keyword evidence="4 11" id="KW-0240">DNA-directed RNA polymerase</keyword>
<evidence type="ECO:0000256" key="10">
    <source>
        <dbReference type="RuleBase" id="RU000434"/>
    </source>
</evidence>
<evidence type="ECO:0000313" key="18">
    <source>
        <dbReference type="EMBL" id="KAL0271896.1"/>
    </source>
</evidence>
<dbReference type="Pfam" id="PF06883">
    <property type="entry name" value="RNA_pol_Rpa2_4"/>
    <property type="match status" value="1"/>
</dbReference>
<dbReference type="InterPro" id="IPR007644">
    <property type="entry name" value="RNA_pol_bsu_protrusion"/>
</dbReference>
<dbReference type="GO" id="GO:0032549">
    <property type="term" value="F:ribonucleoside binding"/>
    <property type="evidence" value="ECO:0007669"/>
    <property type="project" value="InterPro"/>
</dbReference>
<evidence type="ECO:0000256" key="5">
    <source>
        <dbReference type="ARBA" id="ARBA00022679"/>
    </source>
</evidence>